<comment type="caution">
    <text evidence="2">The sequence shown here is derived from an EMBL/GenBank/DDBJ whole genome shotgun (WGS) entry which is preliminary data.</text>
</comment>
<dbReference type="EMBL" id="JASCTH010000018">
    <property type="protein sequence ID" value="MDI6102215.1"/>
    <property type="molecule type" value="Genomic_DNA"/>
</dbReference>
<dbReference type="Proteomes" id="UP001241758">
    <property type="component" value="Unassembled WGS sequence"/>
</dbReference>
<dbReference type="RefSeq" id="WP_282763234.1">
    <property type="nucleotide sequence ID" value="NZ_JASCTH010000018.1"/>
</dbReference>
<reference evidence="2 3" key="1">
    <citation type="submission" date="2023-05" db="EMBL/GenBank/DDBJ databases">
        <title>Actinoplanes sp. NEAU-A12 genome sequencing.</title>
        <authorList>
            <person name="Wang Z.-S."/>
        </authorList>
    </citation>
    <scope>NUCLEOTIDE SEQUENCE [LARGE SCALE GENOMIC DNA]</scope>
    <source>
        <strain evidence="2 3">NEAU-A12</strain>
    </source>
</reference>
<evidence type="ECO:0000313" key="3">
    <source>
        <dbReference type="Proteomes" id="UP001241758"/>
    </source>
</evidence>
<gene>
    <name evidence="2" type="ORF">QLQ12_26715</name>
</gene>
<name>A0ABT6WRF2_9ACTN</name>
<proteinExistence type="predicted"/>
<keyword evidence="3" id="KW-1185">Reference proteome</keyword>
<evidence type="ECO:0000313" key="2">
    <source>
        <dbReference type="EMBL" id="MDI6102215.1"/>
    </source>
</evidence>
<sequence>MKVVASAGCSSGRFDTRGTDNEEGFGGHRGSGLHGYQHAYGYRANLSLDSAAIGGNWNNRIRSARVC</sequence>
<organism evidence="2 3">
    <name type="scientific">Actinoplanes sandaracinus</name>
    <dbReference type="NCBI Taxonomy" id="3045177"/>
    <lineage>
        <taxon>Bacteria</taxon>
        <taxon>Bacillati</taxon>
        <taxon>Actinomycetota</taxon>
        <taxon>Actinomycetes</taxon>
        <taxon>Micromonosporales</taxon>
        <taxon>Micromonosporaceae</taxon>
        <taxon>Actinoplanes</taxon>
    </lineage>
</organism>
<feature type="region of interest" description="Disordered" evidence="1">
    <location>
        <begin position="1"/>
        <end position="27"/>
    </location>
</feature>
<protein>
    <submittedName>
        <fullName evidence="2">Uncharacterized protein</fullName>
    </submittedName>
</protein>
<evidence type="ECO:0000256" key="1">
    <source>
        <dbReference type="SAM" id="MobiDB-lite"/>
    </source>
</evidence>
<accession>A0ABT6WRF2</accession>